<proteinExistence type="predicted"/>
<keyword evidence="1" id="KW-0812">Transmembrane</keyword>
<keyword evidence="1" id="KW-0472">Membrane</keyword>
<accession>A0ABW1AS49</accession>
<protein>
    <submittedName>
        <fullName evidence="2">Uncharacterized protein</fullName>
    </submittedName>
</protein>
<gene>
    <name evidence="2" type="ORF">ACFPTN_12255</name>
</gene>
<dbReference type="RefSeq" id="WP_157748622.1">
    <property type="nucleotide sequence ID" value="NZ_JBHSOG010000049.1"/>
</dbReference>
<evidence type="ECO:0000313" key="2">
    <source>
        <dbReference type="EMBL" id="MFC5770145.1"/>
    </source>
</evidence>
<name>A0ABW1AS49_9RHOO</name>
<dbReference type="EMBL" id="JBHSOG010000049">
    <property type="protein sequence ID" value="MFC5770145.1"/>
    <property type="molecule type" value="Genomic_DNA"/>
</dbReference>
<keyword evidence="1" id="KW-1133">Transmembrane helix</keyword>
<sequence>MQSLDANFWIGLALAIPLSVLGNLATPWFQQLLSRQSERRAKAHVEEMLSELSEIEELAKNPSILMLDLLREVLFIILITTASAVIFGTMAWLNSFFPTNKWLSVSPLMLISVGIMIAKYSFDATIKARNVRHLNKHREVIKRRLKELGHDVA</sequence>
<evidence type="ECO:0000313" key="3">
    <source>
        <dbReference type="Proteomes" id="UP001595974"/>
    </source>
</evidence>
<reference evidence="3" key="1">
    <citation type="journal article" date="2019" name="Int. J. Syst. Evol. Microbiol.">
        <title>The Global Catalogue of Microorganisms (GCM) 10K type strain sequencing project: providing services to taxonomists for standard genome sequencing and annotation.</title>
        <authorList>
            <consortium name="The Broad Institute Genomics Platform"/>
            <consortium name="The Broad Institute Genome Sequencing Center for Infectious Disease"/>
            <person name="Wu L."/>
            <person name="Ma J."/>
        </authorList>
    </citation>
    <scope>NUCLEOTIDE SEQUENCE [LARGE SCALE GENOMIC DNA]</scope>
    <source>
        <strain evidence="3">SHR3</strain>
    </source>
</reference>
<evidence type="ECO:0000256" key="1">
    <source>
        <dbReference type="SAM" id="Phobius"/>
    </source>
</evidence>
<keyword evidence="3" id="KW-1185">Reference proteome</keyword>
<dbReference type="Proteomes" id="UP001595974">
    <property type="component" value="Unassembled WGS sequence"/>
</dbReference>
<feature type="transmembrane region" description="Helical" evidence="1">
    <location>
        <begin position="73"/>
        <end position="93"/>
    </location>
</feature>
<comment type="caution">
    <text evidence="2">The sequence shown here is derived from an EMBL/GenBank/DDBJ whole genome shotgun (WGS) entry which is preliminary data.</text>
</comment>
<feature type="transmembrane region" description="Helical" evidence="1">
    <location>
        <begin position="105"/>
        <end position="122"/>
    </location>
</feature>
<organism evidence="2 3">
    <name type="scientific">Thauera sinica</name>
    <dbReference type="NCBI Taxonomy" id="2665146"/>
    <lineage>
        <taxon>Bacteria</taxon>
        <taxon>Pseudomonadati</taxon>
        <taxon>Pseudomonadota</taxon>
        <taxon>Betaproteobacteria</taxon>
        <taxon>Rhodocyclales</taxon>
        <taxon>Zoogloeaceae</taxon>
        <taxon>Thauera</taxon>
    </lineage>
</organism>
<feature type="transmembrane region" description="Helical" evidence="1">
    <location>
        <begin position="6"/>
        <end position="29"/>
    </location>
</feature>